<keyword evidence="2" id="KW-1185">Reference proteome</keyword>
<dbReference type="Proteomes" id="UP000193689">
    <property type="component" value="Unassembled WGS sequence"/>
</dbReference>
<protein>
    <submittedName>
        <fullName evidence="1">Uncharacterized protein</fullName>
    </submittedName>
</protein>
<comment type="caution">
    <text evidence="1">The sequence shown here is derived from an EMBL/GenBank/DDBJ whole genome shotgun (WGS) entry which is preliminary data.</text>
</comment>
<dbReference type="RefSeq" id="XP_040711945.1">
    <property type="nucleotide sequence ID" value="XM_040864348.1"/>
</dbReference>
<evidence type="ECO:0000313" key="1">
    <source>
        <dbReference type="EMBL" id="ORY59251.1"/>
    </source>
</evidence>
<name>A0A1Y2DJ46_9PEZI</name>
<evidence type="ECO:0000313" key="2">
    <source>
        <dbReference type="Proteomes" id="UP000193689"/>
    </source>
</evidence>
<proteinExistence type="predicted"/>
<dbReference type="EMBL" id="MCFJ01000014">
    <property type="protein sequence ID" value="ORY59251.1"/>
    <property type="molecule type" value="Genomic_DNA"/>
</dbReference>
<reference evidence="1 2" key="1">
    <citation type="submission" date="2016-07" db="EMBL/GenBank/DDBJ databases">
        <title>Pervasive Adenine N6-methylation of Active Genes in Fungi.</title>
        <authorList>
            <consortium name="DOE Joint Genome Institute"/>
            <person name="Mondo S.J."/>
            <person name="Dannebaum R.O."/>
            <person name="Kuo R.C."/>
            <person name="Labutti K."/>
            <person name="Haridas S."/>
            <person name="Kuo A."/>
            <person name="Salamov A."/>
            <person name="Ahrendt S.R."/>
            <person name="Lipzen A."/>
            <person name="Sullivan W."/>
            <person name="Andreopoulos W.B."/>
            <person name="Clum A."/>
            <person name="Lindquist E."/>
            <person name="Daum C."/>
            <person name="Ramamoorthy G.K."/>
            <person name="Gryganskyi A."/>
            <person name="Culley D."/>
            <person name="Magnuson J.K."/>
            <person name="James T.Y."/>
            <person name="O'Malley M.A."/>
            <person name="Stajich J.E."/>
            <person name="Spatafora J.W."/>
            <person name="Visel A."/>
            <person name="Grigoriev I.V."/>
        </authorList>
    </citation>
    <scope>NUCLEOTIDE SEQUENCE [LARGE SCALE GENOMIC DNA]</scope>
    <source>
        <strain evidence="1 2">CBS 129021</strain>
    </source>
</reference>
<dbReference type="GeneID" id="63780560"/>
<dbReference type="AlphaFoldDB" id="A0A1Y2DJ46"/>
<dbReference type="InParanoid" id="A0A1Y2DJ46"/>
<dbReference type="OrthoDB" id="5118341at2759"/>
<sequence length="331" mass="36957">MSEKLAVTTSNTGPRFSRYEECEEVYDTVDQWRKEGSGVLIPIVRNHTVPLLEQKCKRPWWELLKRSKSIIRPSTVDGLKEAIAETCEKPTPMLFMLISRHVDLGLFDIPATVGKLAIIRCGQREDRHRQLRVSGLSTFCGIRLDQWEIRRVRKHAVILGPGVVIQLHRGMPWGQRKVPLTADEEAKAYQNLKALLEKGVNSASEAKTNVKHLKSTIAALLSLLIGAGRIVSALRVTPEGVTLSPDAIPWLKMGAVKVASGFFKLANTAGTPVVAGASVTAVAAAMYFIPWDTLWAWLRAKFSSALDKLRSAFTRLCTMIRDFFLKKKSRR</sequence>
<organism evidence="1 2">
    <name type="scientific">Pseudomassariella vexata</name>
    <dbReference type="NCBI Taxonomy" id="1141098"/>
    <lineage>
        <taxon>Eukaryota</taxon>
        <taxon>Fungi</taxon>
        <taxon>Dikarya</taxon>
        <taxon>Ascomycota</taxon>
        <taxon>Pezizomycotina</taxon>
        <taxon>Sordariomycetes</taxon>
        <taxon>Xylariomycetidae</taxon>
        <taxon>Amphisphaeriales</taxon>
        <taxon>Pseudomassariaceae</taxon>
        <taxon>Pseudomassariella</taxon>
    </lineage>
</organism>
<accession>A0A1Y2DJ46</accession>
<gene>
    <name evidence="1" type="ORF">BCR38DRAFT_488982</name>
</gene>